<dbReference type="PRINTS" id="PR00359">
    <property type="entry name" value="BP450"/>
</dbReference>
<dbReference type="PROSITE" id="PS00086">
    <property type="entry name" value="CYTOCHROME_P450"/>
    <property type="match status" value="1"/>
</dbReference>
<evidence type="ECO:0000256" key="7">
    <source>
        <dbReference type="RuleBase" id="RU000461"/>
    </source>
</evidence>
<dbReference type="GO" id="GO:0016705">
    <property type="term" value="F:oxidoreductase activity, acting on paired donors, with incorporation or reduction of molecular oxygen"/>
    <property type="evidence" value="ECO:0007669"/>
    <property type="project" value="InterPro"/>
</dbReference>
<keyword evidence="3 7" id="KW-0479">Metal-binding</keyword>
<protein>
    <submittedName>
        <fullName evidence="9">Cytochrome P450</fullName>
    </submittedName>
</protein>
<evidence type="ECO:0000256" key="4">
    <source>
        <dbReference type="ARBA" id="ARBA00023002"/>
    </source>
</evidence>
<reference evidence="9 10" key="1">
    <citation type="submission" date="2020-08" db="EMBL/GenBank/DDBJ databases">
        <title>A novel species.</title>
        <authorList>
            <person name="Gao J."/>
        </authorList>
    </citation>
    <scope>NUCLEOTIDE SEQUENCE [LARGE SCALE GENOMIC DNA]</scope>
    <source>
        <strain evidence="9 10">CRXT-G-22</strain>
    </source>
</reference>
<dbReference type="KEGG" id="sroi:IAG44_15955"/>
<evidence type="ECO:0000256" key="5">
    <source>
        <dbReference type="ARBA" id="ARBA00023004"/>
    </source>
</evidence>
<evidence type="ECO:0000256" key="1">
    <source>
        <dbReference type="ARBA" id="ARBA00010617"/>
    </source>
</evidence>
<dbReference type="PANTHER" id="PTHR46696">
    <property type="entry name" value="P450, PUTATIVE (EUROFUNG)-RELATED"/>
    <property type="match status" value="1"/>
</dbReference>
<sequence length="411" mass="45418">MADNRCPMTLPTERTHLFDPPAEYKRLRETDPMTRLSFPDGTLGWLATRQEDVRAVLSDPRFSTYLARHSSPVRATPPEERGELPPGTFTSLDGPEHAHYRRMLTGLFTVRRMRQLTPRIEEITKGRLDAMEQAGENVDLVKEFAHPVAALVICELLGVSYDDREYLQEVSEVIMSAELPTTEIAVVAGGLYSYLLDVVRAKSAQPADDIISGLVTGDNGLTDEEVVGMAVLLLLAGYDATANMLGLGTLALLLNPDQLEPLRGDDQAAQDNLVEELLRYLTTVHLGTIRGAKEDLELGGKLVRKGEIVVGALAAANRDPRYYTDPDRLDVTRERPSHLAFGHGPHLCLGQQLARLVLRVGYRELFRRFPDLRLAVSPESVKTLDDRVMYGVYALPVSWSKQPVPAGAAGE</sequence>
<dbReference type="InterPro" id="IPR002397">
    <property type="entry name" value="Cyt_P450_B"/>
</dbReference>
<evidence type="ECO:0000256" key="2">
    <source>
        <dbReference type="ARBA" id="ARBA00022617"/>
    </source>
</evidence>
<name>A0A7H0IDB5_9ACTN</name>
<dbReference type="PRINTS" id="PR00385">
    <property type="entry name" value="P450"/>
</dbReference>
<accession>A0A7H0IDB5</accession>
<dbReference type="CDD" id="cd11030">
    <property type="entry name" value="CYP105-like"/>
    <property type="match status" value="1"/>
</dbReference>
<dbReference type="InterPro" id="IPR001128">
    <property type="entry name" value="Cyt_P450"/>
</dbReference>
<dbReference type="GO" id="GO:0005506">
    <property type="term" value="F:iron ion binding"/>
    <property type="evidence" value="ECO:0007669"/>
    <property type="project" value="InterPro"/>
</dbReference>
<dbReference type="AlphaFoldDB" id="A0A7H0IDB5"/>
<dbReference type="GO" id="GO:0020037">
    <property type="term" value="F:heme binding"/>
    <property type="evidence" value="ECO:0007669"/>
    <property type="project" value="InterPro"/>
</dbReference>
<proteinExistence type="inferred from homology"/>
<dbReference type="FunFam" id="1.10.630.10:FF:000018">
    <property type="entry name" value="Cytochrome P450 monooxygenase"/>
    <property type="match status" value="1"/>
</dbReference>
<evidence type="ECO:0000256" key="6">
    <source>
        <dbReference type="ARBA" id="ARBA00023033"/>
    </source>
</evidence>
<keyword evidence="4 7" id="KW-0560">Oxidoreductase</keyword>
<dbReference type="EMBL" id="CP060828">
    <property type="protein sequence ID" value="QNP70781.1"/>
    <property type="molecule type" value="Genomic_DNA"/>
</dbReference>
<evidence type="ECO:0000256" key="8">
    <source>
        <dbReference type="SAM" id="MobiDB-lite"/>
    </source>
</evidence>
<comment type="similarity">
    <text evidence="1 7">Belongs to the cytochrome P450 family.</text>
</comment>
<dbReference type="Proteomes" id="UP000516052">
    <property type="component" value="Chromosome"/>
</dbReference>
<dbReference type="PANTHER" id="PTHR46696:SF1">
    <property type="entry name" value="CYTOCHROME P450 YJIB-RELATED"/>
    <property type="match status" value="1"/>
</dbReference>
<dbReference type="GO" id="GO:0004497">
    <property type="term" value="F:monooxygenase activity"/>
    <property type="evidence" value="ECO:0007669"/>
    <property type="project" value="UniProtKB-KW"/>
</dbReference>
<gene>
    <name evidence="9" type="ORF">IAG44_15955</name>
</gene>
<evidence type="ECO:0000313" key="10">
    <source>
        <dbReference type="Proteomes" id="UP000516052"/>
    </source>
</evidence>
<dbReference type="Gene3D" id="1.10.630.10">
    <property type="entry name" value="Cytochrome P450"/>
    <property type="match status" value="1"/>
</dbReference>
<feature type="region of interest" description="Disordered" evidence="8">
    <location>
        <begin position="68"/>
        <end position="93"/>
    </location>
</feature>
<dbReference type="InterPro" id="IPR017972">
    <property type="entry name" value="Cyt_P450_CS"/>
</dbReference>
<evidence type="ECO:0000313" key="9">
    <source>
        <dbReference type="EMBL" id="QNP70781.1"/>
    </source>
</evidence>
<keyword evidence="5 7" id="KW-0408">Iron</keyword>
<evidence type="ECO:0000256" key="3">
    <source>
        <dbReference type="ARBA" id="ARBA00022723"/>
    </source>
</evidence>
<keyword evidence="10" id="KW-1185">Reference proteome</keyword>
<dbReference type="Pfam" id="PF00067">
    <property type="entry name" value="p450"/>
    <property type="match status" value="1"/>
</dbReference>
<organism evidence="9 10">
    <name type="scientific">Streptomyces roseirectus</name>
    <dbReference type="NCBI Taxonomy" id="2768066"/>
    <lineage>
        <taxon>Bacteria</taxon>
        <taxon>Bacillati</taxon>
        <taxon>Actinomycetota</taxon>
        <taxon>Actinomycetes</taxon>
        <taxon>Kitasatosporales</taxon>
        <taxon>Streptomycetaceae</taxon>
        <taxon>Streptomyces</taxon>
    </lineage>
</organism>
<dbReference type="SUPFAM" id="SSF48264">
    <property type="entry name" value="Cytochrome P450"/>
    <property type="match status" value="1"/>
</dbReference>
<keyword evidence="6 7" id="KW-0503">Monooxygenase</keyword>
<keyword evidence="2 7" id="KW-0349">Heme</keyword>
<dbReference type="InterPro" id="IPR036396">
    <property type="entry name" value="Cyt_P450_sf"/>
</dbReference>